<gene>
    <name evidence="2" type="ORF">RM479_18260</name>
</gene>
<name>A0ABU2MCF8_9ACTN</name>
<dbReference type="Gene3D" id="3.30.70.270">
    <property type="match status" value="1"/>
</dbReference>
<proteinExistence type="predicted"/>
<accession>A0ABU2MCF8</accession>
<sequence length="615" mass="64737">MRSLDTVTSVPEPHRSTGGAPASATPPVSGVLVGVDLRGIQAYVYSGRRILDAVGRAALVAELTDTSDPVRGIADLVPDTCVVLRDAGGALTVVLPDAAAARDFTARYTRSLRERAGDLTPVVAHVPYGPTAPVEAGPWAYDVDQALSVLPDRLRRARGYMSTLHDPAHGYGITAVCAVGGGPAEVVDPSRAQDDRTGVPERVSADVARARGIGRRWHRAHSAAWAAGAVTATGAPRLTLPMEVDRLGREPGDVSRVAVVHVDVNGLGAILGEYRDRAGDRAVPGSGALAQRRLSTRIAGLIEALARVLVRAVAATVRVDPGRAPVIPGEGGARPITLDHEPSGPVRLPVRPIVVAGDDLTVLCDARLALSLVRYVLDWLDVDPGRIGDPDDPRAALHRTLADAHGDRPGGGRVVARSDGRSHTTFVPTVGVGVAVQPVGAPLSLGHESCEAMCRTAKRHRVAAMEGGAPDEHTVAWTTRVDGVDRLLGRWEAARRGPLPRTALPLTGTGFAGFLDRYLAADAPGSLTADRDSRRRGWLISALVPLLESGVDPEPEIARRARVTGAPVDLPRDWTPAGLLDAVEMMDLYLDPGLSRALDPRLSAVRRAPSRGASR</sequence>
<keyword evidence="3" id="KW-1185">Reference proteome</keyword>
<dbReference type="RefSeq" id="WP_311512930.1">
    <property type="nucleotide sequence ID" value="NZ_JAVREP010000012.1"/>
</dbReference>
<evidence type="ECO:0000256" key="1">
    <source>
        <dbReference type="SAM" id="MobiDB-lite"/>
    </source>
</evidence>
<dbReference type="EMBL" id="JAVREP010000012">
    <property type="protein sequence ID" value="MDT0330364.1"/>
    <property type="molecule type" value="Genomic_DNA"/>
</dbReference>
<organism evidence="2 3">
    <name type="scientific">Nocardiopsis lambiniae</name>
    <dbReference type="NCBI Taxonomy" id="3075539"/>
    <lineage>
        <taxon>Bacteria</taxon>
        <taxon>Bacillati</taxon>
        <taxon>Actinomycetota</taxon>
        <taxon>Actinomycetes</taxon>
        <taxon>Streptosporangiales</taxon>
        <taxon>Nocardiopsidaceae</taxon>
        <taxon>Nocardiopsis</taxon>
    </lineage>
</organism>
<feature type="region of interest" description="Disordered" evidence="1">
    <location>
        <begin position="1"/>
        <end position="25"/>
    </location>
</feature>
<comment type="caution">
    <text evidence="2">The sequence shown here is derived from an EMBL/GenBank/DDBJ whole genome shotgun (WGS) entry which is preliminary data.</text>
</comment>
<reference evidence="3" key="1">
    <citation type="submission" date="2023-07" db="EMBL/GenBank/DDBJ databases">
        <title>30 novel species of actinomycetes from the DSMZ collection.</title>
        <authorList>
            <person name="Nouioui I."/>
        </authorList>
    </citation>
    <scope>NUCLEOTIDE SEQUENCE [LARGE SCALE GENOMIC DNA]</scope>
    <source>
        <strain evidence="3">DSM 44743</strain>
    </source>
</reference>
<dbReference type="InterPro" id="IPR043128">
    <property type="entry name" value="Rev_trsase/Diguanyl_cyclase"/>
</dbReference>
<evidence type="ECO:0000313" key="2">
    <source>
        <dbReference type="EMBL" id="MDT0330364.1"/>
    </source>
</evidence>
<evidence type="ECO:0000313" key="3">
    <source>
        <dbReference type="Proteomes" id="UP001183390"/>
    </source>
</evidence>
<protein>
    <submittedName>
        <fullName evidence="2">Uncharacterized protein</fullName>
    </submittedName>
</protein>
<dbReference type="Proteomes" id="UP001183390">
    <property type="component" value="Unassembled WGS sequence"/>
</dbReference>